<evidence type="ECO:0000256" key="6">
    <source>
        <dbReference type="SAM" id="Coils"/>
    </source>
</evidence>
<dbReference type="HAMAP" id="MF_00094">
    <property type="entry name" value="Rel_fac_2"/>
    <property type="match status" value="1"/>
</dbReference>
<dbReference type="AlphaFoldDB" id="A0A2N2E0B6"/>
<dbReference type="GO" id="GO:0016149">
    <property type="term" value="F:translation release factor activity, codon specific"/>
    <property type="evidence" value="ECO:0007669"/>
    <property type="project" value="UniProtKB-UniRule"/>
</dbReference>
<protein>
    <recommendedName>
        <fullName evidence="4 5">Peptide chain release factor 2</fullName>
        <shortName evidence="4">RF-2</shortName>
    </recommendedName>
</protein>
<evidence type="ECO:0000259" key="7">
    <source>
        <dbReference type="PROSITE" id="PS00745"/>
    </source>
</evidence>
<dbReference type="Gene3D" id="3.30.160.20">
    <property type="match status" value="1"/>
</dbReference>
<comment type="similarity">
    <text evidence="1 4">Belongs to the prokaryotic/mitochondrial release factor family.</text>
</comment>
<evidence type="ECO:0000313" key="8">
    <source>
        <dbReference type="EMBL" id="PKM88159.1"/>
    </source>
</evidence>
<dbReference type="InterPro" id="IPR000352">
    <property type="entry name" value="Pep_chain_release_fac_I"/>
</dbReference>
<dbReference type="FunFam" id="3.30.160.20:FF:000004">
    <property type="entry name" value="Peptide chain release factor 1"/>
    <property type="match status" value="1"/>
</dbReference>
<dbReference type="PANTHER" id="PTHR43116">
    <property type="entry name" value="PEPTIDE CHAIN RELEASE FACTOR 2"/>
    <property type="match status" value="1"/>
</dbReference>
<evidence type="ECO:0000313" key="9">
    <source>
        <dbReference type="Proteomes" id="UP000233325"/>
    </source>
</evidence>
<dbReference type="InterPro" id="IPR005139">
    <property type="entry name" value="PCRF"/>
</dbReference>
<dbReference type="SMART" id="SM00937">
    <property type="entry name" value="PCRF"/>
    <property type="match status" value="1"/>
</dbReference>
<dbReference type="PANTHER" id="PTHR43116:SF3">
    <property type="entry name" value="CLASS I PEPTIDE CHAIN RELEASE FACTOR"/>
    <property type="match status" value="1"/>
</dbReference>
<name>A0A2N2E0B6_9BACT</name>
<organism evidence="8 9">
    <name type="scientific">Candidatus Falkowbacteria bacterium HGW-Falkowbacteria-2</name>
    <dbReference type="NCBI Taxonomy" id="2013769"/>
    <lineage>
        <taxon>Bacteria</taxon>
        <taxon>Candidatus Falkowiibacteriota</taxon>
    </lineage>
</organism>
<evidence type="ECO:0000256" key="3">
    <source>
        <dbReference type="ARBA" id="ARBA00022917"/>
    </source>
</evidence>
<dbReference type="Pfam" id="PF03462">
    <property type="entry name" value="PCRF"/>
    <property type="match status" value="1"/>
</dbReference>
<evidence type="ECO:0000256" key="2">
    <source>
        <dbReference type="ARBA" id="ARBA00022481"/>
    </source>
</evidence>
<keyword evidence="2 4" id="KW-0488">Methylation</keyword>
<comment type="subcellular location">
    <subcellularLocation>
        <location evidence="4">Cytoplasm</location>
    </subcellularLocation>
</comment>
<dbReference type="InterPro" id="IPR045853">
    <property type="entry name" value="Pep_chain_release_fac_I_sf"/>
</dbReference>
<accession>A0A2N2E0B6</accession>
<proteinExistence type="inferred from homology"/>
<dbReference type="GO" id="GO:0005737">
    <property type="term" value="C:cytoplasm"/>
    <property type="evidence" value="ECO:0007669"/>
    <property type="project" value="UniProtKB-SubCell"/>
</dbReference>
<evidence type="ECO:0000256" key="1">
    <source>
        <dbReference type="ARBA" id="ARBA00010835"/>
    </source>
</evidence>
<dbReference type="Gene3D" id="3.30.70.1660">
    <property type="match status" value="1"/>
</dbReference>
<keyword evidence="6" id="KW-0175">Coiled coil</keyword>
<keyword evidence="4" id="KW-0963">Cytoplasm</keyword>
<dbReference type="InterPro" id="IPR004374">
    <property type="entry name" value="PrfB"/>
</dbReference>
<dbReference type="PROSITE" id="PS00745">
    <property type="entry name" value="RF_PROK_I"/>
    <property type="match status" value="1"/>
</dbReference>
<dbReference type="SUPFAM" id="SSF75620">
    <property type="entry name" value="Release factor"/>
    <property type="match status" value="1"/>
</dbReference>
<comment type="function">
    <text evidence="4">Peptide chain release factor 2 directs the termination of translation in response to the peptide chain termination codons UGA and UAA.</text>
</comment>
<dbReference type="Pfam" id="PF00472">
    <property type="entry name" value="RF-1"/>
    <property type="match status" value="1"/>
</dbReference>
<feature type="modified residue" description="N5-methylglutamine" evidence="4">
    <location>
        <position position="254"/>
    </location>
</feature>
<comment type="caution">
    <text evidence="8">The sequence shown here is derived from an EMBL/GenBank/DDBJ whole genome shotgun (WGS) entry which is preliminary data.</text>
</comment>
<dbReference type="EMBL" id="PHAH01000023">
    <property type="protein sequence ID" value="PKM88159.1"/>
    <property type="molecule type" value="Genomic_DNA"/>
</dbReference>
<dbReference type="Proteomes" id="UP000233325">
    <property type="component" value="Unassembled WGS sequence"/>
</dbReference>
<keyword evidence="3 4" id="KW-0648">Protein biosynthesis</keyword>
<gene>
    <name evidence="4" type="primary">prfB</name>
    <name evidence="8" type="ORF">CVU83_02105</name>
</gene>
<reference evidence="8 9" key="1">
    <citation type="journal article" date="2017" name="ISME J.">
        <title>Potential for microbial H2 and metal transformations associated with novel bacteria and archaea in deep terrestrial subsurface sediments.</title>
        <authorList>
            <person name="Hernsdorf A.W."/>
            <person name="Amano Y."/>
            <person name="Miyakawa K."/>
            <person name="Ise K."/>
            <person name="Suzuki Y."/>
            <person name="Anantharaman K."/>
            <person name="Probst A."/>
            <person name="Burstein D."/>
            <person name="Thomas B.C."/>
            <person name="Banfield J.F."/>
        </authorList>
    </citation>
    <scope>NUCLEOTIDE SEQUENCE [LARGE SCALE GENOMIC DNA]</scope>
    <source>
        <strain evidence="8">HGW-Falkowbacteria-2</strain>
    </source>
</reference>
<feature type="domain" description="Prokaryotic-type class I peptide chain release factors" evidence="7">
    <location>
        <begin position="247"/>
        <end position="263"/>
    </location>
</feature>
<comment type="PTM">
    <text evidence="4">Methylated by PrmC. Methylation increases the termination efficiency of RF2.</text>
</comment>
<sequence length="371" mass="41997">MEDQHNLDNIENTLADLETRRASLASDLGINDNEKEIKELQAAMEASDFWQDQERAISVSRRLEGMQKNKQKWLDLQLALTDSLDLAKMATVENDKAVLKELAEKATLFRKELDRLEAASLFTGKYDDRDALVSINAGTGGVDAQDWAQMLERMYLRFAERQGWKAEIVDRLAGTEAGIKSVMMKISGYRAYGNLKSENGTHRLLRNSPFNADGLRQTSFASVEVIPEIPATDIVIKDEDVRIDVFRSSGPGGQSVNTTDSAVRLVHIPTGITVSAQTERSQHQNKENAYSILRSKLAQLELEKKEEEEKRLKGGVVKAEWGQQIRSYWFYGNRLVKDHRSNQEDTNVEAVMDGEIDDFIAAYLKWHRDES</sequence>
<evidence type="ECO:0000256" key="5">
    <source>
        <dbReference type="NCBIfam" id="TIGR00020"/>
    </source>
</evidence>
<evidence type="ECO:0000256" key="4">
    <source>
        <dbReference type="HAMAP-Rule" id="MF_00094"/>
    </source>
</evidence>
<feature type="coiled-coil region" evidence="6">
    <location>
        <begin position="283"/>
        <end position="310"/>
    </location>
</feature>
<dbReference type="NCBIfam" id="TIGR00020">
    <property type="entry name" value="prfB"/>
    <property type="match status" value="1"/>
</dbReference>
<dbReference type="Gene3D" id="1.20.58.410">
    <property type="entry name" value="Release factor"/>
    <property type="match status" value="1"/>
</dbReference>